<dbReference type="Gene3D" id="2.40.128.140">
    <property type="entry name" value="Outer membrane protein"/>
    <property type="match status" value="1"/>
</dbReference>
<evidence type="ECO:0000256" key="1">
    <source>
        <dbReference type="SAM" id="SignalP"/>
    </source>
</evidence>
<dbReference type="Pfam" id="PF09982">
    <property type="entry name" value="LpxR"/>
    <property type="match status" value="1"/>
</dbReference>
<dbReference type="InterPro" id="IPR037107">
    <property type="entry name" value="Put_OMP_sf"/>
</dbReference>
<dbReference type="RefSeq" id="WP_306681116.1">
    <property type="nucleotide sequence ID" value="NZ_JAVDBT010000013.1"/>
</dbReference>
<evidence type="ECO:0000313" key="2">
    <source>
        <dbReference type="EMBL" id="MDQ2067410.1"/>
    </source>
</evidence>
<feature type="chain" id="PRO_5045999401" evidence="1">
    <location>
        <begin position="28"/>
        <end position="307"/>
    </location>
</feature>
<proteinExistence type="predicted"/>
<gene>
    <name evidence="2" type="ORF">Q9295_13610</name>
</gene>
<dbReference type="Proteomes" id="UP001239680">
    <property type="component" value="Unassembled WGS sequence"/>
</dbReference>
<keyword evidence="1" id="KW-0732">Signal</keyword>
<reference evidence="2 3" key="1">
    <citation type="submission" date="2023-08" db="EMBL/GenBank/DDBJ databases">
        <title>Characterization of two Paracoccaceae strains isolated from Phycosphere and proposal of Xinfangfangia lacusdiani sp. nov.</title>
        <authorList>
            <person name="Deng Y."/>
            <person name="Zhang Y.Q."/>
        </authorList>
    </citation>
    <scope>NUCLEOTIDE SEQUENCE [LARGE SCALE GENOMIC DNA]</scope>
    <source>
        <strain evidence="2 3">CPCC 101601</strain>
    </source>
</reference>
<name>A0ABU0W2V3_9RHOB</name>
<evidence type="ECO:0000313" key="3">
    <source>
        <dbReference type="Proteomes" id="UP001239680"/>
    </source>
</evidence>
<keyword evidence="3" id="KW-1185">Reference proteome</keyword>
<accession>A0ABU0W2V3</accession>
<sequence>MRQAFLASVVALTTWTLALGSGAPAQAQERVSLGWGRLFSNDALGDGADRWRSASYTVSHLRGPLWSGSRPDFGEILEYRLRSEFISPENLTLGAAGDRRYAGVLTLGLHTHFEMAGLETSLGVDVAITGPQSGMSRLHDGLHDLLDMPRPMVAADQIPDDAHPTLVAEIGRDIAFGAATLRPFAEAQAGLESFVRIGFDLAIGSYGRGALMLREQSTGQRYRAIKGNPDPGLTLTLGGDVAHVFDSALLPKGGAAVLRDRRERLRAGLAWQGEHRAIFLGLTWLGKEFVGQRESQVVGSLSLNLTF</sequence>
<dbReference type="EMBL" id="JAVDBT010000013">
    <property type="protein sequence ID" value="MDQ2067410.1"/>
    <property type="molecule type" value="Genomic_DNA"/>
</dbReference>
<protein>
    <submittedName>
        <fullName evidence="2">DUF2219 family protein</fullName>
    </submittedName>
</protein>
<comment type="caution">
    <text evidence="2">The sequence shown here is derived from an EMBL/GenBank/DDBJ whole genome shotgun (WGS) entry which is preliminary data.</text>
</comment>
<organism evidence="2 3">
    <name type="scientific">Pseudogemmobacter lacusdianii</name>
    <dbReference type="NCBI Taxonomy" id="3069608"/>
    <lineage>
        <taxon>Bacteria</taxon>
        <taxon>Pseudomonadati</taxon>
        <taxon>Pseudomonadota</taxon>
        <taxon>Alphaproteobacteria</taxon>
        <taxon>Rhodobacterales</taxon>
        <taxon>Paracoccaceae</taxon>
        <taxon>Pseudogemmobacter</taxon>
    </lineage>
</organism>
<dbReference type="InterPro" id="IPR018707">
    <property type="entry name" value="LpxR"/>
</dbReference>
<feature type="signal peptide" evidence="1">
    <location>
        <begin position="1"/>
        <end position="27"/>
    </location>
</feature>